<dbReference type="PANTHER" id="PTHR10353:SF36">
    <property type="entry name" value="LP05116P"/>
    <property type="match status" value="1"/>
</dbReference>
<keyword evidence="6" id="KW-1185">Reference proteome</keyword>
<dbReference type="PRINTS" id="PR00131">
    <property type="entry name" value="GLHYDRLASE1"/>
</dbReference>
<keyword evidence="3" id="KW-0326">Glycosidase</keyword>
<comment type="similarity">
    <text evidence="1 4">Belongs to the glycosyl hydrolase 1 family.</text>
</comment>
<dbReference type="RefSeq" id="WP_135118758.1">
    <property type="nucleotide sequence ID" value="NZ_SPQZ01000001.1"/>
</dbReference>
<dbReference type="EMBL" id="SPQZ01000001">
    <property type="protein sequence ID" value="TFV99862.1"/>
    <property type="molecule type" value="Genomic_DNA"/>
</dbReference>
<dbReference type="Proteomes" id="UP000298127">
    <property type="component" value="Unassembled WGS sequence"/>
</dbReference>
<dbReference type="Pfam" id="PF00232">
    <property type="entry name" value="Glyco_hydro_1"/>
    <property type="match status" value="2"/>
</dbReference>
<evidence type="ECO:0000256" key="4">
    <source>
        <dbReference type="RuleBase" id="RU003690"/>
    </source>
</evidence>
<evidence type="ECO:0000313" key="6">
    <source>
        <dbReference type="Proteomes" id="UP000298127"/>
    </source>
</evidence>
<comment type="caution">
    <text evidence="5">The sequence shown here is derived from an EMBL/GenBank/DDBJ whole genome shotgun (WGS) entry which is preliminary data.</text>
</comment>
<dbReference type="SUPFAM" id="SSF51445">
    <property type="entry name" value="(Trans)glycosidases"/>
    <property type="match status" value="1"/>
</dbReference>
<evidence type="ECO:0000256" key="2">
    <source>
        <dbReference type="ARBA" id="ARBA00022801"/>
    </source>
</evidence>
<evidence type="ECO:0000256" key="1">
    <source>
        <dbReference type="ARBA" id="ARBA00010838"/>
    </source>
</evidence>
<dbReference type="InterPro" id="IPR017853">
    <property type="entry name" value="GH"/>
</dbReference>
<dbReference type="InterPro" id="IPR001360">
    <property type="entry name" value="Glyco_hydro_1"/>
</dbReference>
<gene>
    <name evidence="5" type="ORF">E4M00_01250</name>
</gene>
<dbReference type="GO" id="GO:0008422">
    <property type="term" value="F:beta-glucosidase activity"/>
    <property type="evidence" value="ECO:0007669"/>
    <property type="project" value="TreeGrafter"/>
</dbReference>
<accession>A0A4Y9R7F2</accession>
<dbReference type="GO" id="GO:0005829">
    <property type="term" value="C:cytosol"/>
    <property type="evidence" value="ECO:0007669"/>
    <property type="project" value="TreeGrafter"/>
</dbReference>
<dbReference type="GO" id="GO:0016052">
    <property type="term" value="P:carbohydrate catabolic process"/>
    <property type="evidence" value="ECO:0007669"/>
    <property type="project" value="TreeGrafter"/>
</dbReference>
<organism evidence="5 6">
    <name type="scientific">Orlajensenia leifsoniae</name>
    <dbReference type="NCBI Taxonomy" id="2561933"/>
    <lineage>
        <taxon>Bacteria</taxon>
        <taxon>Bacillati</taxon>
        <taxon>Actinomycetota</taxon>
        <taxon>Actinomycetes</taxon>
        <taxon>Micrococcales</taxon>
        <taxon>Microbacteriaceae</taxon>
        <taxon>Orlajensenia</taxon>
    </lineage>
</organism>
<protein>
    <submittedName>
        <fullName evidence="5">Glycoside hydrolase family 1 protein</fullName>
    </submittedName>
</protein>
<reference evidence="5 6" key="1">
    <citation type="journal article" date="2018" name="J. Microbiol.">
        <title>Leifsonia flava sp. nov., a novel actinobacterium isolated from the rhizosphere of Aquilegia viridiflora.</title>
        <authorList>
            <person name="Cai Y."/>
            <person name="Tao W.Z."/>
            <person name="Ma Y.J."/>
            <person name="Cheng J."/>
            <person name="Zhang M.Y."/>
            <person name="Zhang Y.X."/>
        </authorList>
    </citation>
    <scope>NUCLEOTIDE SEQUENCE [LARGE SCALE GENOMIC DNA]</scope>
    <source>
        <strain evidence="5 6">SYP-B2174</strain>
    </source>
</reference>
<proteinExistence type="inferred from homology"/>
<name>A0A4Y9R7F2_9MICO</name>
<sequence>MAVNADIVFPAGFLWGASCAPHQNEGNNLNSDMWALEQLPGSSFVERSGDSVDFYHRWKEDIDLLKSLGLNSFRFGIEWARVEPVRGDFSAAELAHYRRIIDYCLAQGVEPVVTLHHFSSPLWFVQSGGWGSSEVVDRFGDYVAAVCPILDGVTWVATINEPNMFAVMYQMSIPLQYPDPAAVLARTGAARSAVDGEAGLNAFSMPEPKDEAAQTMLRAHARAREILRARTSAKVGWTIAIQSLVAREGYEDRLDHYQRVWEDTYLEASRDDDWVGVQSYTSQLVGPDGLEGAPAGAELTQTAWAYRPDALEIALRRAWDVTGGTPMIVTENGIATSDDRRRIDYTTGALNGIARTLADGLDVRGYLHWTFIDNFEWVHGYAITFGLVAVDRTSFERTPKGSARWLGRVAETNGAHLS</sequence>
<keyword evidence="2 5" id="KW-0378">Hydrolase</keyword>
<dbReference type="PANTHER" id="PTHR10353">
    <property type="entry name" value="GLYCOSYL HYDROLASE"/>
    <property type="match status" value="1"/>
</dbReference>
<evidence type="ECO:0000313" key="5">
    <source>
        <dbReference type="EMBL" id="TFV99862.1"/>
    </source>
</evidence>
<evidence type="ECO:0000256" key="3">
    <source>
        <dbReference type="ARBA" id="ARBA00023295"/>
    </source>
</evidence>
<dbReference type="AlphaFoldDB" id="A0A4Y9R7F2"/>
<dbReference type="Gene3D" id="3.20.20.80">
    <property type="entry name" value="Glycosidases"/>
    <property type="match status" value="1"/>
</dbReference>